<keyword evidence="4" id="KW-1185">Reference proteome</keyword>
<organism evidence="3 4">
    <name type="scientific">Ceratodon purpureus</name>
    <name type="common">Fire moss</name>
    <name type="synonym">Dicranum purpureum</name>
    <dbReference type="NCBI Taxonomy" id="3225"/>
    <lineage>
        <taxon>Eukaryota</taxon>
        <taxon>Viridiplantae</taxon>
        <taxon>Streptophyta</taxon>
        <taxon>Embryophyta</taxon>
        <taxon>Bryophyta</taxon>
        <taxon>Bryophytina</taxon>
        <taxon>Bryopsida</taxon>
        <taxon>Dicranidae</taxon>
        <taxon>Pseudoditrichales</taxon>
        <taxon>Ditrichaceae</taxon>
        <taxon>Ceratodon</taxon>
    </lineage>
</organism>
<dbReference type="AlphaFoldDB" id="A0A8T0GWP6"/>
<dbReference type="InterPro" id="IPR042098">
    <property type="entry name" value="TauD-like_sf"/>
</dbReference>
<proteinExistence type="predicted"/>
<accession>A0A8T0GWP6</accession>
<dbReference type="InterPro" id="IPR007817">
    <property type="entry name" value="Isocyanide_synthase_DIT1"/>
</dbReference>
<gene>
    <name evidence="3" type="ORF">KC19_9G121300</name>
</gene>
<keyword evidence="1" id="KW-0560">Oxidoreductase</keyword>
<comment type="caution">
    <text evidence="3">The sequence shown here is derived from an EMBL/GenBank/DDBJ whole genome shotgun (WGS) entry which is preliminary data.</text>
</comment>
<evidence type="ECO:0000256" key="1">
    <source>
        <dbReference type="ARBA" id="ARBA00023002"/>
    </source>
</evidence>
<dbReference type="Pfam" id="PF02668">
    <property type="entry name" value="TauD"/>
    <property type="match status" value="1"/>
</dbReference>
<dbReference type="PANTHER" id="PTHR37285:SF5">
    <property type="entry name" value="SPORE WALL MATURATION PROTEIN DIT1"/>
    <property type="match status" value="1"/>
</dbReference>
<dbReference type="GO" id="GO:0016491">
    <property type="term" value="F:oxidoreductase activity"/>
    <property type="evidence" value="ECO:0007669"/>
    <property type="project" value="UniProtKB-KW"/>
</dbReference>
<reference evidence="3" key="1">
    <citation type="submission" date="2020-06" db="EMBL/GenBank/DDBJ databases">
        <title>WGS assembly of Ceratodon purpureus strain R40.</title>
        <authorList>
            <person name="Carey S.B."/>
            <person name="Jenkins J."/>
            <person name="Shu S."/>
            <person name="Lovell J.T."/>
            <person name="Sreedasyam A."/>
            <person name="Maumus F."/>
            <person name="Tiley G.P."/>
            <person name="Fernandez-Pozo N."/>
            <person name="Barry K."/>
            <person name="Chen C."/>
            <person name="Wang M."/>
            <person name="Lipzen A."/>
            <person name="Daum C."/>
            <person name="Saski C.A."/>
            <person name="Payton A.C."/>
            <person name="Mcbreen J.C."/>
            <person name="Conrad R.E."/>
            <person name="Kollar L.M."/>
            <person name="Olsson S."/>
            <person name="Huttunen S."/>
            <person name="Landis J.B."/>
            <person name="Wickett N.J."/>
            <person name="Johnson M.G."/>
            <person name="Rensing S.A."/>
            <person name="Grimwood J."/>
            <person name="Schmutz J."/>
            <person name="Mcdaniel S.F."/>
        </authorList>
    </citation>
    <scope>NUCLEOTIDE SEQUENCE</scope>
    <source>
        <strain evidence="3">R40</strain>
    </source>
</reference>
<dbReference type="PANTHER" id="PTHR37285">
    <property type="entry name" value="SPORE WALL MATURATION PROTEIN DIT1"/>
    <property type="match status" value="1"/>
</dbReference>
<dbReference type="InterPro" id="IPR003819">
    <property type="entry name" value="TauD/TfdA-like"/>
</dbReference>
<evidence type="ECO:0000259" key="2">
    <source>
        <dbReference type="Pfam" id="PF02668"/>
    </source>
</evidence>
<protein>
    <recommendedName>
        <fullName evidence="2">TauD/TfdA-like domain-containing protein</fullName>
    </recommendedName>
</protein>
<name>A0A8T0GWP6_CERPU</name>
<evidence type="ECO:0000313" key="3">
    <source>
        <dbReference type="EMBL" id="KAG0562148.1"/>
    </source>
</evidence>
<dbReference type="Pfam" id="PF05141">
    <property type="entry name" value="DIT1_PvcA"/>
    <property type="match status" value="1"/>
</dbReference>
<dbReference type="EMBL" id="CM026430">
    <property type="protein sequence ID" value="KAG0562148.1"/>
    <property type="molecule type" value="Genomic_DNA"/>
</dbReference>
<evidence type="ECO:0000313" key="4">
    <source>
        <dbReference type="Proteomes" id="UP000822688"/>
    </source>
</evidence>
<dbReference type="Gene3D" id="3.60.130.10">
    <property type="entry name" value="Clavaminate synthase-like"/>
    <property type="match status" value="1"/>
</dbReference>
<sequence>MEDQSSYGMSVNVEEVVDKFLQLFDSIRLVAPKDEYPIAGRRFLTSMVKSFVETNQPIGLVLPAFPAKSPNVVKKVLGPLPDRGEELAFGVLEGFCKNVESFYSYGAKVVIFSDGRVFSDLLAITSEVVGAYHQECKRMVADAGYTRIHFDTLENHLAKDCASGPNLDQATLIHKLLEAFGTIDLDAHLESDINLLKLQRSIKCFLRLDLEPSKDVLLSEFEGASQNRLQQLFKQKCGEVSKSMILRNMAFSKLVEEAYPDMIRISIHAHTNAGPKFGICLIPGQDLCNTPHTPWHNVIVETSCGQTHIMRRERVDLFKFEVYEHPVYNRPWGFKEKSLINKPIHQTGVEDMEKLVISEAGAPKLLNACDIRLLGSLPIVVKPLHPCGIVIQCVDLPSLTPLDIPSDTLRRLAMQFGVVLLRGFQEVESPGDKLVETAGRIGEIVYWTNFGAVLDVKEVPGTVGSVMSSQALPFHWDGSFKFHNSQLQEITCADTPGFVLFQCVKPPAVGDIGGETLLTDTRRILRSSINAEKLAMLDLASLEAEYYSPASGYFGGRWIQHKFVSPHPITGEPTLRYLEPWPESKSAKQWTIMRAAREADTPVVAEASQLVQELIYNEELFCYKHSWMANDFLFLDNHAVLHARTSFTHGSERHIRRIHFN</sequence>
<dbReference type="SUPFAM" id="SSF51197">
    <property type="entry name" value="Clavaminate synthase-like"/>
    <property type="match status" value="1"/>
</dbReference>
<dbReference type="Proteomes" id="UP000822688">
    <property type="component" value="Chromosome 9"/>
</dbReference>
<feature type="domain" description="TauD/TfdA-like" evidence="2">
    <location>
        <begin position="382"/>
        <end position="658"/>
    </location>
</feature>